<feature type="domain" description="J" evidence="7">
    <location>
        <begin position="6"/>
        <end position="68"/>
    </location>
</feature>
<organism evidence="9 10">
    <name type="scientific">Dimargaris cristalligena</name>
    <dbReference type="NCBI Taxonomy" id="215637"/>
    <lineage>
        <taxon>Eukaryota</taxon>
        <taxon>Fungi</taxon>
        <taxon>Fungi incertae sedis</taxon>
        <taxon>Zoopagomycota</taxon>
        <taxon>Kickxellomycotina</taxon>
        <taxon>Dimargaritomycetes</taxon>
        <taxon>Dimargaritales</taxon>
        <taxon>Dimargaritaceae</taxon>
        <taxon>Dimargaris</taxon>
    </lineage>
</organism>
<keyword evidence="3 5" id="KW-0863">Zinc-finger</keyword>
<dbReference type="SUPFAM" id="SSF57938">
    <property type="entry name" value="DnaJ/Hsp40 cysteine-rich domain"/>
    <property type="match status" value="1"/>
</dbReference>
<dbReference type="OrthoDB" id="550424at2759"/>
<gene>
    <name evidence="9" type="ORF">BJ085DRAFT_40970</name>
</gene>
<keyword evidence="1 5" id="KW-0479">Metal-binding</keyword>
<dbReference type="GO" id="GO:0009408">
    <property type="term" value="P:response to heat"/>
    <property type="evidence" value="ECO:0007669"/>
    <property type="project" value="InterPro"/>
</dbReference>
<evidence type="ECO:0000313" key="9">
    <source>
        <dbReference type="EMBL" id="RKP34810.1"/>
    </source>
</evidence>
<sequence>MVKETKLYDSLGVDPSATDSEIKKAYRKLALKYHPDKNPNEGEKFKEISHAYEILSDGEKREIYDRAGEEGLNGGGMEGGMTAEDLFSHFFGGGGGGFGGGGRRGQPAGPRRGKDTAYVLKVSLEELYKGKTTKLAFNKTILCSKCDGKGGKDVRTCSGCNGQGIKVTLRHLGPMVQQIQQTCSECNGAGQIIPEKSRCKGCNGQKTVSERKVFEVHVDKGMKDGQKIVFNGEADQAPDTIPGDVVIVVEEKPHPYLKRKGDDLYYDAKIDLLTALAGGKFHLKHLDDRKLVVNILPGEVIKPGDTKCITGEGMPSYRHHNNGNLFINFQIDFPAANWTNPETIAQLEAILPARPALSPVPETEAEEVYLSNLDASQKSRAHNMEGDSDDEMHGGHGGPGVQCAQQ</sequence>
<dbReference type="FunFam" id="2.10.230.10:FF:000001">
    <property type="entry name" value="DnaJ subfamily A member 2"/>
    <property type="match status" value="1"/>
</dbReference>
<dbReference type="Gene3D" id="2.60.260.20">
    <property type="entry name" value="Urease metallochaperone UreE, N-terminal domain"/>
    <property type="match status" value="2"/>
</dbReference>
<dbReference type="InterPro" id="IPR012724">
    <property type="entry name" value="DnaJ"/>
</dbReference>
<dbReference type="AlphaFoldDB" id="A0A4P9ZQV6"/>
<dbReference type="PROSITE" id="PS50076">
    <property type="entry name" value="DNAJ_2"/>
    <property type="match status" value="1"/>
</dbReference>
<dbReference type="Pfam" id="PF00684">
    <property type="entry name" value="DnaJ_CXXCXGXG"/>
    <property type="match status" value="1"/>
</dbReference>
<keyword evidence="10" id="KW-1185">Reference proteome</keyword>
<dbReference type="InterPro" id="IPR001305">
    <property type="entry name" value="HSP_DnaJ_Cys-rich_dom"/>
</dbReference>
<dbReference type="CDD" id="cd10747">
    <property type="entry name" value="DnaJ_C"/>
    <property type="match status" value="1"/>
</dbReference>
<reference evidence="10" key="1">
    <citation type="journal article" date="2018" name="Nat. Microbiol.">
        <title>Leveraging single-cell genomics to expand the fungal tree of life.</title>
        <authorList>
            <person name="Ahrendt S.R."/>
            <person name="Quandt C.A."/>
            <person name="Ciobanu D."/>
            <person name="Clum A."/>
            <person name="Salamov A."/>
            <person name="Andreopoulos B."/>
            <person name="Cheng J.F."/>
            <person name="Woyke T."/>
            <person name="Pelin A."/>
            <person name="Henrissat B."/>
            <person name="Reynolds N.K."/>
            <person name="Benny G.L."/>
            <person name="Smith M.E."/>
            <person name="James T.Y."/>
            <person name="Grigoriev I.V."/>
        </authorList>
    </citation>
    <scope>NUCLEOTIDE SEQUENCE [LARGE SCALE GENOMIC DNA]</scope>
    <source>
        <strain evidence="10">RSA 468</strain>
    </source>
</reference>
<dbReference type="GO" id="GO:0051082">
    <property type="term" value="F:unfolded protein binding"/>
    <property type="evidence" value="ECO:0007669"/>
    <property type="project" value="InterPro"/>
</dbReference>
<dbReference type="STRING" id="215637.A0A4P9ZQV6"/>
<evidence type="ECO:0000313" key="10">
    <source>
        <dbReference type="Proteomes" id="UP000268162"/>
    </source>
</evidence>
<evidence type="ECO:0000259" key="8">
    <source>
        <dbReference type="PROSITE" id="PS51188"/>
    </source>
</evidence>
<dbReference type="CDD" id="cd06257">
    <property type="entry name" value="DnaJ"/>
    <property type="match status" value="1"/>
</dbReference>
<dbReference type="SUPFAM" id="SSF46565">
    <property type="entry name" value="Chaperone J-domain"/>
    <property type="match status" value="1"/>
</dbReference>
<dbReference type="InterPro" id="IPR002939">
    <property type="entry name" value="DnaJ_C"/>
</dbReference>
<dbReference type="FunFam" id="1.10.287.110:FF:000048">
    <property type="entry name" value="DnaJ family protein"/>
    <property type="match status" value="1"/>
</dbReference>
<dbReference type="Pfam" id="PF01556">
    <property type="entry name" value="DnaJ_C"/>
    <property type="match status" value="1"/>
</dbReference>
<protein>
    <submittedName>
        <fullName evidence="9">DNAJ domain-containing protein Mas5</fullName>
    </submittedName>
</protein>
<dbReference type="InterPro" id="IPR018253">
    <property type="entry name" value="DnaJ_domain_CS"/>
</dbReference>
<dbReference type="InterPro" id="IPR036410">
    <property type="entry name" value="HSP_DnaJ_Cys-rich_dom_sf"/>
</dbReference>
<dbReference type="HAMAP" id="MF_01152">
    <property type="entry name" value="DnaJ"/>
    <property type="match status" value="1"/>
</dbReference>
<evidence type="ECO:0000259" key="7">
    <source>
        <dbReference type="PROSITE" id="PS50076"/>
    </source>
</evidence>
<evidence type="ECO:0000256" key="6">
    <source>
        <dbReference type="SAM" id="MobiDB-lite"/>
    </source>
</evidence>
<dbReference type="GO" id="GO:0006457">
    <property type="term" value="P:protein folding"/>
    <property type="evidence" value="ECO:0007669"/>
    <property type="project" value="InterPro"/>
</dbReference>
<evidence type="ECO:0000256" key="5">
    <source>
        <dbReference type="PROSITE-ProRule" id="PRU00546"/>
    </source>
</evidence>
<dbReference type="PROSITE" id="PS51188">
    <property type="entry name" value="ZF_CR"/>
    <property type="match status" value="1"/>
</dbReference>
<dbReference type="GO" id="GO:0005524">
    <property type="term" value="F:ATP binding"/>
    <property type="evidence" value="ECO:0007669"/>
    <property type="project" value="InterPro"/>
</dbReference>
<dbReference type="SUPFAM" id="SSF49493">
    <property type="entry name" value="HSP40/DnaJ peptide-binding domain"/>
    <property type="match status" value="2"/>
</dbReference>
<evidence type="ECO:0000256" key="1">
    <source>
        <dbReference type="ARBA" id="ARBA00022723"/>
    </source>
</evidence>
<feature type="domain" description="CR-type" evidence="8">
    <location>
        <begin position="130"/>
        <end position="211"/>
    </location>
</feature>
<dbReference type="InterPro" id="IPR008971">
    <property type="entry name" value="HSP40/DnaJ_pept-bd"/>
</dbReference>
<dbReference type="Pfam" id="PF00226">
    <property type="entry name" value="DnaJ"/>
    <property type="match status" value="1"/>
</dbReference>
<dbReference type="InterPro" id="IPR044713">
    <property type="entry name" value="DNJA1/2-like"/>
</dbReference>
<feature type="zinc finger region" description="CR-type" evidence="5">
    <location>
        <begin position="130"/>
        <end position="211"/>
    </location>
</feature>
<dbReference type="GO" id="GO:0030544">
    <property type="term" value="F:Hsp70 protein binding"/>
    <property type="evidence" value="ECO:0007669"/>
    <property type="project" value="InterPro"/>
</dbReference>
<evidence type="ECO:0000256" key="2">
    <source>
        <dbReference type="ARBA" id="ARBA00022737"/>
    </source>
</evidence>
<evidence type="ECO:0000256" key="4">
    <source>
        <dbReference type="ARBA" id="ARBA00022833"/>
    </source>
</evidence>
<dbReference type="PANTHER" id="PTHR43888">
    <property type="entry name" value="DNAJ-LIKE-2, ISOFORM A-RELATED"/>
    <property type="match status" value="1"/>
</dbReference>
<dbReference type="EMBL" id="ML003062">
    <property type="protein sequence ID" value="RKP34810.1"/>
    <property type="molecule type" value="Genomic_DNA"/>
</dbReference>
<dbReference type="PROSITE" id="PS00636">
    <property type="entry name" value="DNAJ_1"/>
    <property type="match status" value="1"/>
</dbReference>
<proteinExistence type="inferred from homology"/>
<dbReference type="FunFam" id="2.60.260.20:FF:000003">
    <property type="entry name" value="DnaJ subfamily A member 2"/>
    <property type="match status" value="1"/>
</dbReference>
<dbReference type="Proteomes" id="UP000268162">
    <property type="component" value="Unassembled WGS sequence"/>
</dbReference>
<feature type="region of interest" description="Disordered" evidence="6">
    <location>
        <begin position="380"/>
        <end position="406"/>
    </location>
</feature>
<dbReference type="FunFam" id="2.60.260.20:FF:000068">
    <property type="entry name" value="Chaperone protein dnaJ 3"/>
    <property type="match status" value="1"/>
</dbReference>
<name>A0A4P9ZQV6_9FUNG</name>
<evidence type="ECO:0000256" key="3">
    <source>
        <dbReference type="ARBA" id="ARBA00022771"/>
    </source>
</evidence>
<dbReference type="GO" id="GO:0008270">
    <property type="term" value="F:zinc ion binding"/>
    <property type="evidence" value="ECO:0007669"/>
    <property type="project" value="UniProtKB-KW"/>
</dbReference>
<dbReference type="Gene3D" id="2.10.230.10">
    <property type="entry name" value="Heat shock protein DnaJ, cysteine-rich domain"/>
    <property type="match status" value="1"/>
</dbReference>
<keyword evidence="4 5" id="KW-0862">Zinc</keyword>
<dbReference type="PRINTS" id="PR00625">
    <property type="entry name" value="JDOMAIN"/>
</dbReference>
<dbReference type="InterPro" id="IPR001623">
    <property type="entry name" value="DnaJ_domain"/>
</dbReference>
<dbReference type="InterPro" id="IPR036869">
    <property type="entry name" value="J_dom_sf"/>
</dbReference>
<dbReference type="SMART" id="SM00271">
    <property type="entry name" value="DnaJ"/>
    <property type="match status" value="1"/>
</dbReference>
<dbReference type="CDD" id="cd10719">
    <property type="entry name" value="DnaJ_zf"/>
    <property type="match status" value="1"/>
</dbReference>
<dbReference type="Gene3D" id="1.10.287.110">
    <property type="entry name" value="DnaJ domain"/>
    <property type="match status" value="1"/>
</dbReference>
<keyword evidence="2" id="KW-0677">Repeat</keyword>
<accession>A0A4P9ZQV6</accession>